<dbReference type="SUPFAM" id="SSF52266">
    <property type="entry name" value="SGNH hydrolase"/>
    <property type="match status" value="1"/>
</dbReference>
<dbReference type="RefSeq" id="WP_244075939.1">
    <property type="nucleotide sequence ID" value="NZ_AP025581.1"/>
</dbReference>
<evidence type="ECO:0000313" key="4">
    <source>
        <dbReference type="EMBL" id="GKI17371.1"/>
    </source>
</evidence>
<organism evidence="4 5">
    <name type="scientific">Alistipes finegoldii</name>
    <dbReference type="NCBI Taxonomy" id="214856"/>
    <lineage>
        <taxon>Bacteria</taxon>
        <taxon>Pseudomonadati</taxon>
        <taxon>Bacteroidota</taxon>
        <taxon>Bacteroidia</taxon>
        <taxon>Bacteroidales</taxon>
        <taxon>Rikenellaceae</taxon>
        <taxon>Alistipes</taxon>
    </lineage>
</organism>
<accession>A0AA37KSE7</accession>
<dbReference type="InterPro" id="IPR005181">
    <property type="entry name" value="SASA"/>
</dbReference>
<name>A0AA37KSE7_9BACT</name>
<dbReference type="PANTHER" id="PTHR22901:SF0">
    <property type="entry name" value="SIALATE O-ACETYLESTERASE"/>
    <property type="match status" value="1"/>
</dbReference>
<dbReference type="Proteomes" id="UP001055105">
    <property type="component" value="Unassembled WGS sequence"/>
</dbReference>
<feature type="chain" id="PRO_5041337500" evidence="2">
    <location>
        <begin position="22"/>
        <end position="474"/>
    </location>
</feature>
<dbReference type="PANTHER" id="PTHR22901">
    <property type="entry name" value="SIALATE O-ACETYLESTERASE"/>
    <property type="match status" value="1"/>
</dbReference>
<comment type="caution">
    <text evidence="4">The sequence shown here is derived from an EMBL/GenBank/DDBJ whole genome shotgun (WGS) entry which is preliminary data.</text>
</comment>
<evidence type="ECO:0000259" key="3">
    <source>
        <dbReference type="Pfam" id="PF03629"/>
    </source>
</evidence>
<dbReference type="Pfam" id="PF03629">
    <property type="entry name" value="SASA"/>
    <property type="match status" value="1"/>
</dbReference>
<dbReference type="InterPro" id="IPR036514">
    <property type="entry name" value="SGNH_hydro_sf"/>
</dbReference>
<sequence length="474" mass="51305">MKMKRIVCIIYAAVFALTARAEIRLPAFFADGMVLQQQATVRIWGTAAAGAKVTLTAGWDNRTYTCKAASNGSWALKVKTPAAGGPYEIRISDGEEIVLRDVQLGEVWICSGQSNMEMPVKGFLSQPVEGAFEMILDAGKDNVRAFTVARRLSDTPQADCGGKWVAASAGTVPDISSVAYLFACRLHRTLKVPVGIVVAAWGGTSILGWLPSGEIAKTISKEECARILAVNGSDKNHPAKLYNGMIAPIAGYAARGFIWYQGEANVGFADAYGALQKQLVNTWRRSWSDSNMAFYAVEIAPYRYGRGNENALSRPLLVEAQERALKQLPNTALIPTTDVGDAVCIHPARKRQVGDRLAATALKQAYGLSGLEPESPRIAKVDYADGTAVVSVTSALGAMPGQIRGFEIAGENRRFYAAKAVVDRRKGTILVSSDHVPAPVAVRYAFRNYIVADWTNWMGIPALPCRTDDWPDEN</sequence>
<keyword evidence="1" id="KW-0378">Hydrolase</keyword>
<dbReference type="Gene3D" id="3.40.50.1110">
    <property type="entry name" value="SGNH hydrolase"/>
    <property type="match status" value="1"/>
</dbReference>
<evidence type="ECO:0000313" key="5">
    <source>
        <dbReference type="Proteomes" id="UP001055105"/>
    </source>
</evidence>
<feature type="signal peptide" evidence="2">
    <location>
        <begin position="1"/>
        <end position="21"/>
    </location>
</feature>
<dbReference type="GO" id="GO:0005975">
    <property type="term" value="P:carbohydrate metabolic process"/>
    <property type="evidence" value="ECO:0007669"/>
    <property type="project" value="TreeGrafter"/>
</dbReference>
<dbReference type="AlphaFoldDB" id="A0AA37KSE7"/>
<dbReference type="InterPro" id="IPR013783">
    <property type="entry name" value="Ig-like_fold"/>
</dbReference>
<feature type="domain" description="Sialate O-acetylesterase" evidence="3">
    <location>
        <begin position="106"/>
        <end position="362"/>
    </location>
</feature>
<dbReference type="Gene3D" id="2.60.40.10">
    <property type="entry name" value="Immunoglobulins"/>
    <property type="match status" value="1"/>
</dbReference>
<keyword evidence="2" id="KW-0732">Signal</keyword>
<reference evidence="4" key="1">
    <citation type="submission" date="2022-01" db="EMBL/GenBank/DDBJ databases">
        <title>Novel bile acid biosynthetic pathways are enriched in the microbiome of centenarians.</title>
        <authorList>
            <person name="Sato Y."/>
            <person name="Atarashi K."/>
            <person name="Plichta R.D."/>
            <person name="Arai Y."/>
            <person name="Sasajima S."/>
            <person name="Kearney M.S."/>
            <person name="Suda W."/>
            <person name="Takeshita K."/>
            <person name="Sasaki T."/>
            <person name="Okamoto S."/>
            <person name="Skelly N.A."/>
            <person name="Okamura Y."/>
            <person name="Vlamakis H."/>
            <person name="Li Y."/>
            <person name="Tanoue T."/>
            <person name="Takei H."/>
            <person name="Nittono H."/>
            <person name="Narushima S."/>
            <person name="Irie J."/>
            <person name="Itoh H."/>
            <person name="Moriya K."/>
            <person name="Sugiura Y."/>
            <person name="Suematsu M."/>
            <person name="Moritoki N."/>
            <person name="Shibata S."/>
            <person name="Littman R.D."/>
            <person name="Fischbach A.M."/>
            <person name="Uwamino Y."/>
            <person name="Inoue T."/>
            <person name="Honda A."/>
            <person name="Hattori M."/>
            <person name="Murai T."/>
            <person name="Xavier J.R."/>
            <person name="Hirose N."/>
            <person name="Honda K."/>
        </authorList>
    </citation>
    <scope>NUCLEOTIDE SEQUENCE</scope>
    <source>
        <strain evidence="4">CE91-St16</strain>
    </source>
</reference>
<dbReference type="EMBL" id="BQOL01000001">
    <property type="protein sequence ID" value="GKI17371.1"/>
    <property type="molecule type" value="Genomic_DNA"/>
</dbReference>
<dbReference type="GO" id="GO:0001681">
    <property type="term" value="F:sialate O-acetylesterase activity"/>
    <property type="evidence" value="ECO:0007669"/>
    <property type="project" value="InterPro"/>
</dbReference>
<evidence type="ECO:0000256" key="2">
    <source>
        <dbReference type="SAM" id="SignalP"/>
    </source>
</evidence>
<protein>
    <submittedName>
        <fullName evidence="4">9-O-acetylesterase</fullName>
    </submittedName>
</protein>
<evidence type="ECO:0000256" key="1">
    <source>
        <dbReference type="ARBA" id="ARBA00022801"/>
    </source>
</evidence>
<proteinExistence type="predicted"/>
<gene>
    <name evidence="4" type="ORF">CE91St16_02790</name>
</gene>
<dbReference type="InterPro" id="IPR039329">
    <property type="entry name" value="SIAE"/>
</dbReference>